<feature type="compositionally biased region" description="Polar residues" evidence="10">
    <location>
        <begin position="475"/>
        <end position="485"/>
    </location>
</feature>
<keyword evidence="3" id="KW-0805">Transcription regulation</keyword>
<evidence type="ECO:0000259" key="12">
    <source>
        <dbReference type="Pfam" id="PF17846"/>
    </source>
</evidence>
<dbReference type="EC" id="3.1.13.-" evidence="9"/>
<evidence type="ECO:0000313" key="14">
    <source>
        <dbReference type="Proteomes" id="UP001479436"/>
    </source>
</evidence>
<organism evidence="13 14">
    <name type="scientific">Basidiobolus ranarum</name>
    <dbReference type="NCBI Taxonomy" id="34480"/>
    <lineage>
        <taxon>Eukaryota</taxon>
        <taxon>Fungi</taxon>
        <taxon>Fungi incertae sedis</taxon>
        <taxon>Zoopagomycota</taxon>
        <taxon>Entomophthoromycotina</taxon>
        <taxon>Basidiobolomycetes</taxon>
        <taxon>Basidiobolales</taxon>
        <taxon>Basidiobolaceae</taxon>
        <taxon>Basidiobolus</taxon>
    </lineage>
</organism>
<keyword evidence="6 9" id="KW-0378">Hydrolase</keyword>
<feature type="region of interest" description="Disordered" evidence="10">
    <location>
        <begin position="470"/>
        <end position="497"/>
    </location>
</feature>
<feature type="compositionally biased region" description="Low complexity" evidence="10">
    <location>
        <begin position="837"/>
        <end position="852"/>
    </location>
</feature>
<evidence type="ECO:0000256" key="10">
    <source>
        <dbReference type="SAM" id="MobiDB-lite"/>
    </source>
</evidence>
<dbReference type="Gene3D" id="1.25.40.1050">
    <property type="match status" value="1"/>
</dbReference>
<comment type="caution">
    <text evidence="13">The sequence shown here is derived from an EMBL/GenBank/DDBJ whole genome shotgun (WGS) entry which is preliminary data.</text>
</comment>
<proteinExistence type="inferred from homology"/>
<keyword evidence="8" id="KW-0539">Nucleus</keyword>
<evidence type="ECO:0000259" key="11">
    <source>
        <dbReference type="Pfam" id="PF03159"/>
    </source>
</evidence>
<keyword evidence="3" id="KW-0804">Transcription</keyword>
<dbReference type="InterPro" id="IPR027073">
    <property type="entry name" value="5_3_exoribonuclease"/>
</dbReference>
<feature type="compositionally biased region" description="Gly residues" evidence="10">
    <location>
        <begin position="875"/>
        <end position="901"/>
    </location>
</feature>
<keyword evidence="7 9" id="KW-0269">Exonuclease</keyword>
<evidence type="ECO:0000256" key="2">
    <source>
        <dbReference type="ARBA" id="ARBA00006994"/>
    </source>
</evidence>
<reference evidence="13 14" key="1">
    <citation type="submission" date="2023-04" db="EMBL/GenBank/DDBJ databases">
        <title>Genome of Basidiobolus ranarum AG-B5.</title>
        <authorList>
            <person name="Stajich J.E."/>
            <person name="Carter-House D."/>
            <person name="Gryganskyi A."/>
        </authorList>
    </citation>
    <scope>NUCLEOTIDE SEQUENCE [LARGE SCALE GENOMIC DNA]</scope>
    <source>
        <strain evidence="13 14">AG-B5</strain>
    </source>
</reference>
<dbReference type="Pfam" id="PF03159">
    <property type="entry name" value="XRN_N"/>
    <property type="match status" value="1"/>
</dbReference>
<sequence>MGVPALFRWLSNKYPKIADQVVEEQPHEINGIKIPVDISKPNPNGVEFDNLYLDMNGIVHPCCHPENKPAPETEAEMMVEVFKYLDRIMGMIRPRKILYMAIDGVAPRAKMNQQRSRRFRTARESSEKAESEKKTVDELIAKGQLQEADLPEKKSHFDSNCITPGTPFMENLANSLRYYVASRLNSDPSWKNVKIIISDASVPGEGEHKIMDFIRGQRTHPDHDPNTKHVLYGLDADLIMLALATHEPYFKVLREDVFFNESGKFTCHICKQPGHKADQCTGQARVKQGEFDEKAPKEQVEKPFVFLHVNVLREYLDAELRHESVSFQFDLERAIDDWVFLCFFVGNDFLPHLPSLEIREGALDDLIDIWKRNLDIMGGYLTDGGVVNLERAQVIMSELGKKEELTFQKRREKEERFAKNNKRRKLQQQARDNQHSSYDAPPEVSQAVNSNIHSANLSAAQMLKAEIGLAKDSPSETTQSDNGSNLEEEEEEVMMSSVAPVKRKAEEMIKSEPPKPVDVDDDEPYDEVKLWESGFKERYYRSKFGVELNDYEFRQQVVRSYVEGLSWVLEYYYLGCPSWKWFYPFHFAPFASDFLDIQHLDIKFDLGTPFKPYEQLMGVLPAASKSHLPEAFHELMTDQDSEIIDFYPIDFEVDLNGKRQAWQGVALLPFIEEGRLLNAVEKVYPKLSDSEEARNTRGCEVLFVGQENPLYESLCALYSTRDLTQKMILDTRLSGCMAGEVAPDPNCVPHTTFASPLVDQGLLDIPSDKSISVYYFLPRLPKHGDPRIGCLLPGVKLPQRVLGPADYDYVRSGGNQRGRGRGRGRGGYGQQNWSQHYNNNGSYGQQQNSYNDYGGGGNGGYDGYNNHYDSYDSYGGRGRGGRGGSRGGGGRGRGGRGGYRGGYNNHQGGYNNDYHESRDYNQDYNSGNRGYRNNNNSYHDSYDNNRSEGGYRSQQYDSRPPRQHNDRYQSGGGDQGWYPVVNRGRGNSRGSYNNQPRRW</sequence>
<evidence type="ECO:0000256" key="1">
    <source>
        <dbReference type="ARBA" id="ARBA00004123"/>
    </source>
</evidence>
<evidence type="ECO:0000256" key="6">
    <source>
        <dbReference type="ARBA" id="ARBA00022801"/>
    </source>
</evidence>
<evidence type="ECO:0000256" key="7">
    <source>
        <dbReference type="ARBA" id="ARBA00022839"/>
    </source>
</evidence>
<feature type="region of interest" description="Disordered" evidence="10">
    <location>
        <begin position="411"/>
        <end position="443"/>
    </location>
</feature>
<accession>A0ABR2WZ32</accession>
<keyword evidence="5 9" id="KW-0540">Nuclease</keyword>
<evidence type="ECO:0000256" key="5">
    <source>
        <dbReference type="ARBA" id="ARBA00022722"/>
    </source>
</evidence>
<feature type="domain" description="Xrn1 helical" evidence="12">
    <location>
        <begin position="328"/>
        <end position="806"/>
    </location>
</feature>
<evidence type="ECO:0000313" key="13">
    <source>
        <dbReference type="EMBL" id="KAK9766775.1"/>
    </source>
</evidence>
<dbReference type="Pfam" id="PF17846">
    <property type="entry name" value="XRN_M"/>
    <property type="match status" value="1"/>
</dbReference>
<feature type="region of interest" description="Disordered" evidence="10">
    <location>
        <begin position="875"/>
        <end position="999"/>
    </location>
</feature>
<comment type="similarity">
    <text evidence="2 9">Belongs to the 5'-3' exonuclease family. XRN2/RAT1 subfamily.</text>
</comment>
<keyword evidence="14" id="KW-1185">Reference proteome</keyword>
<comment type="function">
    <text evidence="9">Possesses 5'-&gt;3' exoribonuclease activity. May promote termination of transcription by RNA polymerase II.</text>
</comment>
<feature type="compositionally biased region" description="Polar residues" evidence="10">
    <location>
        <begin position="988"/>
        <end position="999"/>
    </location>
</feature>
<dbReference type="EMBL" id="JASJQH010000125">
    <property type="protein sequence ID" value="KAK9766775.1"/>
    <property type="molecule type" value="Genomic_DNA"/>
</dbReference>
<feature type="region of interest" description="Disordered" evidence="10">
    <location>
        <begin position="112"/>
        <end position="135"/>
    </location>
</feature>
<feature type="region of interest" description="Disordered" evidence="10">
    <location>
        <begin position="806"/>
        <end position="856"/>
    </location>
</feature>
<dbReference type="PANTHER" id="PTHR12341:SF41">
    <property type="entry name" value="5'-3' EXORIBONUCLEASE 2"/>
    <property type="match status" value="1"/>
</dbReference>
<feature type="compositionally biased region" description="Basic and acidic residues" evidence="10">
    <location>
        <begin position="121"/>
        <end position="135"/>
    </location>
</feature>
<dbReference type="Gene3D" id="3.40.50.12390">
    <property type="match status" value="2"/>
</dbReference>
<feature type="compositionally biased region" description="Polar residues" evidence="10">
    <location>
        <begin position="427"/>
        <end position="437"/>
    </location>
</feature>
<name>A0ABR2WZ32_9FUNG</name>
<evidence type="ECO:0000256" key="4">
    <source>
        <dbReference type="ARBA" id="ARBA00022664"/>
    </source>
</evidence>
<feature type="domain" description="Xrn1 N-terminal" evidence="11">
    <location>
        <begin position="1"/>
        <end position="256"/>
    </location>
</feature>
<dbReference type="InterPro" id="IPR017151">
    <property type="entry name" value="Xrn2/3/4"/>
</dbReference>
<dbReference type="PIRSF" id="PIRSF037239">
    <property type="entry name" value="Exonuclease_Xrn2"/>
    <property type="match status" value="1"/>
</dbReference>
<keyword evidence="4 9" id="KW-0507">mRNA processing</keyword>
<gene>
    <name evidence="13" type="primary">RAT1</name>
    <name evidence="13" type="ORF">K7432_003882</name>
</gene>
<dbReference type="InterPro" id="IPR041412">
    <property type="entry name" value="Xrn1_helical"/>
</dbReference>
<evidence type="ECO:0000256" key="3">
    <source>
        <dbReference type="ARBA" id="ARBA00022472"/>
    </source>
</evidence>
<dbReference type="PANTHER" id="PTHR12341">
    <property type="entry name" value="5'-&gt;3' EXORIBONUCLEASE"/>
    <property type="match status" value="1"/>
</dbReference>
<protein>
    <recommendedName>
        <fullName evidence="9">5'-3' exoribonuclease</fullName>
        <ecNumber evidence="9">3.1.13.-</ecNumber>
    </recommendedName>
</protein>
<dbReference type="InterPro" id="IPR004859">
    <property type="entry name" value="Xrn1_N"/>
</dbReference>
<keyword evidence="3" id="KW-0806">Transcription termination</keyword>
<evidence type="ECO:0000256" key="9">
    <source>
        <dbReference type="PIRNR" id="PIRNR037239"/>
    </source>
</evidence>
<evidence type="ECO:0000256" key="8">
    <source>
        <dbReference type="ARBA" id="ARBA00023242"/>
    </source>
</evidence>
<feature type="compositionally biased region" description="Low complexity" evidence="10">
    <location>
        <begin position="924"/>
        <end position="939"/>
    </location>
</feature>
<comment type="subcellular location">
    <subcellularLocation>
        <location evidence="1">Nucleus</location>
    </subcellularLocation>
</comment>
<dbReference type="Proteomes" id="UP001479436">
    <property type="component" value="Unassembled WGS sequence"/>
</dbReference>
<dbReference type="CDD" id="cd18673">
    <property type="entry name" value="PIN_XRN1-2-like"/>
    <property type="match status" value="1"/>
</dbReference>